<organism evidence="1">
    <name type="scientific">Bradyrhizobium septentrionale</name>
    <dbReference type="NCBI Taxonomy" id="1404411"/>
    <lineage>
        <taxon>Bacteria</taxon>
        <taxon>Pseudomonadati</taxon>
        <taxon>Pseudomonadota</taxon>
        <taxon>Alphaproteobacteria</taxon>
        <taxon>Hyphomicrobiales</taxon>
        <taxon>Nitrobacteraceae</taxon>
        <taxon>Bradyrhizobium</taxon>
    </lineage>
</organism>
<accession>A0A973W2N6</accession>
<protein>
    <submittedName>
        <fullName evidence="1">Uncharacterized protein</fullName>
    </submittedName>
</protein>
<gene>
    <name evidence="1" type="ORF">HAP48_026405</name>
</gene>
<evidence type="ECO:0000313" key="1">
    <source>
        <dbReference type="EMBL" id="NVI46428.1"/>
    </source>
</evidence>
<dbReference type="AlphaFoldDB" id="A0A973W2N6"/>
<reference evidence="1" key="1">
    <citation type="submission" date="2020-06" db="EMBL/GenBank/DDBJ databases">
        <title>Whole Genome Sequence of Bradyrhizobium sp. Strain 1S1.</title>
        <authorList>
            <person name="Bromfield E.S.P."/>
            <person name="Cloutier S."/>
        </authorList>
    </citation>
    <scope>NUCLEOTIDE SEQUENCE [LARGE SCALE GENOMIC DNA]</scope>
    <source>
        <strain evidence="1">1S1</strain>
    </source>
</reference>
<proteinExistence type="predicted"/>
<comment type="caution">
    <text evidence="1">The sequence shown here is derived from an EMBL/GenBank/DDBJ whole genome shotgun (WGS) entry which is preliminary data.</text>
</comment>
<name>A0A973W2N6_9BRAD</name>
<dbReference type="RefSeq" id="WP_166205750.1">
    <property type="nucleotide sequence ID" value="NZ_CP088285.1"/>
</dbReference>
<dbReference type="EMBL" id="JAAOLE020000001">
    <property type="protein sequence ID" value="NVI46428.1"/>
    <property type="molecule type" value="Genomic_DNA"/>
</dbReference>
<sequence length="51" mass="5916">MSYHERDVRPTDWVLTLADGTTKTVTIYDNRHLREEMARLGAKRAEPTEAI</sequence>